<keyword evidence="10" id="KW-1185">Reference proteome</keyword>
<dbReference type="Proteomes" id="UP000682733">
    <property type="component" value="Unassembled WGS sequence"/>
</dbReference>
<dbReference type="EMBL" id="CAJOBC010005363">
    <property type="protein sequence ID" value="CAF3861448.1"/>
    <property type="molecule type" value="Genomic_DNA"/>
</dbReference>
<dbReference type="GO" id="GO:0005795">
    <property type="term" value="C:Golgi stack"/>
    <property type="evidence" value="ECO:0007669"/>
    <property type="project" value="TreeGrafter"/>
</dbReference>
<dbReference type="GO" id="GO:0005783">
    <property type="term" value="C:endoplasmic reticulum"/>
    <property type="evidence" value="ECO:0007669"/>
    <property type="project" value="TreeGrafter"/>
</dbReference>
<sequence>MRYKIELETREFVDIFQHRLDYISTLNTDNLQQLNAVKQQNLLLLRTLNSIKLYKQQQQQNVAIPPFKQCNDTNTTVQQSELNVIETGFRLPSGLSYLKHLHGKTNLLSPQFQRTSNSKRQTVYSNYTIVIGMPTVKREKQSYLIKTIQSLIDNLNKNELQRILIVCLIGEPYNIEYVLATSQEIEKLYAEHIENGLLEIVAPPSEYYPDLNNLKLTLNDNYERVKWRTKQNYDFSYLMMYSLSRGKYYMQLEDDVITKPDYIKTIETFIKQQHRQDWFLLEFSSLGFIGKLVHTSDLDALINFFLLFATDKPIDWLVDYYMDTKYCHFEADKKSCTRTKSLYRIRFKPSLFQHFGVFSSLKGKIQILQDKDFGKKLKLFLANVNPPTVSLKTTLKQSKKYSLIGAYTGQNFFWASYPKANDIVEFTYDPPLSIERLYFESGNPRHPDDRFFNTTVDVRPSVLPKDKNITYKYAGQGFYTVANFSHVTGIAEATIEKSINPISTILIKPTNNVSK</sequence>
<dbReference type="GO" id="GO:0005793">
    <property type="term" value="C:endoplasmic reticulum-Golgi intermediate compartment"/>
    <property type="evidence" value="ECO:0007669"/>
    <property type="project" value="TreeGrafter"/>
</dbReference>
<dbReference type="InterPro" id="IPR056576">
    <property type="entry name" value="MGAT4_A/B/C_C"/>
</dbReference>
<dbReference type="Proteomes" id="UP000681722">
    <property type="component" value="Unassembled WGS sequence"/>
</dbReference>
<organism evidence="7 10">
    <name type="scientific">Didymodactylos carnosus</name>
    <dbReference type="NCBI Taxonomy" id="1234261"/>
    <lineage>
        <taxon>Eukaryota</taxon>
        <taxon>Metazoa</taxon>
        <taxon>Spiralia</taxon>
        <taxon>Gnathifera</taxon>
        <taxon>Rotifera</taxon>
        <taxon>Eurotatoria</taxon>
        <taxon>Bdelloidea</taxon>
        <taxon>Philodinida</taxon>
        <taxon>Philodinidae</taxon>
        <taxon>Didymodactylos</taxon>
    </lineage>
</organism>
<dbReference type="Proteomes" id="UP000677228">
    <property type="component" value="Unassembled WGS sequence"/>
</dbReference>
<evidence type="ECO:0000313" key="7">
    <source>
        <dbReference type="EMBL" id="CAF1096155.1"/>
    </source>
</evidence>
<evidence type="ECO:0000259" key="4">
    <source>
        <dbReference type="Pfam" id="PF04666"/>
    </source>
</evidence>
<comment type="pathway">
    <text evidence="1">Protein modification; protein glycosylation.</text>
</comment>
<dbReference type="Pfam" id="PF04666">
    <property type="entry name" value="MGAT4_cons"/>
    <property type="match status" value="1"/>
</dbReference>
<dbReference type="EMBL" id="CAJOBA010000336">
    <property type="protein sequence ID" value="CAF3524142.1"/>
    <property type="molecule type" value="Genomic_DNA"/>
</dbReference>
<dbReference type="EMBL" id="CAJNOQ010005363">
    <property type="protein sequence ID" value="CAF1096155.1"/>
    <property type="molecule type" value="Genomic_DNA"/>
</dbReference>
<evidence type="ECO:0000313" key="8">
    <source>
        <dbReference type="EMBL" id="CAF3524142.1"/>
    </source>
</evidence>
<dbReference type="AlphaFoldDB" id="A0A814NT75"/>
<keyword evidence="2" id="KW-0328">Glycosyltransferase</keyword>
<dbReference type="InterPro" id="IPR006759">
    <property type="entry name" value="Glyco_transf_54"/>
</dbReference>
<evidence type="ECO:0000256" key="3">
    <source>
        <dbReference type="ARBA" id="ARBA00022679"/>
    </source>
</evidence>
<protein>
    <recommendedName>
        <fullName evidence="11">Alpha-1,3-mannosyl-glycoprotein 4-beta-N-acetylglucosaminyltransferase A</fullName>
    </recommendedName>
</protein>
<evidence type="ECO:0000256" key="1">
    <source>
        <dbReference type="ARBA" id="ARBA00004922"/>
    </source>
</evidence>
<evidence type="ECO:0000313" key="9">
    <source>
        <dbReference type="EMBL" id="CAF3861448.1"/>
    </source>
</evidence>
<gene>
    <name evidence="7" type="ORF">GPM918_LOCUS18515</name>
    <name evidence="6" type="ORF">OVA965_LOCUS1732</name>
    <name evidence="9" type="ORF">SRO942_LOCUS18512</name>
    <name evidence="8" type="ORF">TMI583_LOCUS1732</name>
</gene>
<accession>A0A814NT75</accession>
<dbReference type="PANTHER" id="PTHR12062:SF9">
    <property type="entry name" value="ALPHA-1,3-MANNOSYL-GLYCOPROTEIN 4-BETA-N-ACETYLGLUCOSAMINYLTRANSFERASE A, ISOFORM A"/>
    <property type="match status" value="1"/>
</dbReference>
<dbReference type="InterPro" id="IPR057279">
    <property type="entry name" value="MGAT4"/>
</dbReference>
<keyword evidence="3" id="KW-0808">Transferase</keyword>
<proteinExistence type="predicted"/>
<evidence type="ECO:0000313" key="10">
    <source>
        <dbReference type="Proteomes" id="UP000663829"/>
    </source>
</evidence>
<feature type="domain" description="MGAT4 conserved region" evidence="4">
    <location>
        <begin position="125"/>
        <end position="373"/>
    </location>
</feature>
<feature type="domain" description="MGAT4 A/B/C C-terminal" evidence="5">
    <location>
        <begin position="390"/>
        <end position="508"/>
    </location>
</feature>
<evidence type="ECO:0000259" key="5">
    <source>
        <dbReference type="Pfam" id="PF23524"/>
    </source>
</evidence>
<dbReference type="PANTHER" id="PTHR12062">
    <property type="entry name" value="N-ACETYLGLUCOSAMINYLTRANSFERASE VI"/>
    <property type="match status" value="1"/>
</dbReference>
<evidence type="ECO:0000256" key="2">
    <source>
        <dbReference type="ARBA" id="ARBA00022676"/>
    </source>
</evidence>
<dbReference type="GO" id="GO:0008375">
    <property type="term" value="F:acetylglucosaminyltransferase activity"/>
    <property type="evidence" value="ECO:0007669"/>
    <property type="project" value="TreeGrafter"/>
</dbReference>
<name>A0A814NT75_9BILA</name>
<evidence type="ECO:0008006" key="11">
    <source>
        <dbReference type="Google" id="ProtNLM"/>
    </source>
</evidence>
<comment type="caution">
    <text evidence="7">The sequence shown here is derived from an EMBL/GenBank/DDBJ whole genome shotgun (WGS) entry which is preliminary data.</text>
</comment>
<dbReference type="Pfam" id="PF23524">
    <property type="entry name" value="MGAT4A_C"/>
    <property type="match status" value="1"/>
</dbReference>
<reference evidence="7" key="1">
    <citation type="submission" date="2021-02" db="EMBL/GenBank/DDBJ databases">
        <authorList>
            <person name="Nowell W R."/>
        </authorList>
    </citation>
    <scope>NUCLEOTIDE SEQUENCE</scope>
</reference>
<dbReference type="GO" id="GO:0006487">
    <property type="term" value="P:protein N-linked glycosylation"/>
    <property type="evidence" value="ECO:0007669"/>
    <property type="project" value="TreeGrafter"/>
</dbReference>
<dbReference type="Proteomes" id="UP000663829">
    <property type="component" value="Unassembled WGS sequence"/>
</dbReference>
<evidence type="ECO:0000313" key="6">
    <source>
        <dbReference type="EMBL" id="CAF0746144.1"/>
    </source>
</evidence>
<dbReference type="EMBL" id="CAJNOK010000336">
    <property type="protein sequence ID" value="CAF0746144.1"/>
    <property type="molecule type" value="Genomic_DNA"/>
</dbReference>
<dbReference type="OrthoDB" id="2016523at2759"/>